<dbReference type="EMBL" id="FXXQ01000021">
    <property type="protein sequence ID" value="SMX25631.1"/>
    <property type="molecule type" value="Genomic_DNA"/>
</dbReference>
<dbReference type="RefSeq" id="WP_093975817.1">
    <property type="nucleotide sequence ID" value="NZ_FXXQ01000021.1"/>
</dbReference>
<evidence type="ECO:0000313" key="4">
    <source>
        <dbReference type="EMBL" id="SMX25631.1"/>
    </source>
</evidence>
<dbReference type="Proteomes" id="UP000201838">
    <property type="component" value="Unassembled WGS sequence"/>
</dbReference>
<dbReference type="Pfam" id="PF00685">
    <property type="entry name" value="Sulfotransfer_1"/>
    <property type="match status" value="1"/>
</dbReference>
<evidence type="ECO:0000256" key="2">
    <source>
        <dbReference type="ARBA" id="ARBA00022679"/>
    </source>
</evidence>
<dbReference type="InterPro" id="IPR000863">
    <property type="entry name" value="Sulfotransferase_dom"/>
</dbReference>
<protein>
    <submittedName>
        <fullName evidence="4">Glycolipid sulfotransferase</fullName>
        <ecNumber evidence="4">2.8.2.-</ecNumber>
    </submittedName>
</protein>
<accession>A0A238J5K6</accession>
<keyword evidence="2 4" id="KW-0808">Transferase</keyword>
<dbReference type="PANTHER" id="PTHR11783">
    <property type="entry name" value="SULFOTRANSFERASE SULT"/>
    <property type="match status" value="1"/>
</dbReference>
<name>A0A238J5K6_9RHOB</name>
<proteinExistence type="inferred from homology"/>
<dbReference type="EC" id="2.8.2.-" evidence="4"/>
<dbReference type="OrthoDB" id="3399180at2"/>
<evidence type="ECO:0000313" key="5">
    <source>
        <dbReference type="Proteomes" id="UP000201838"/>
    </source>
</evidence>
<gene>
    <name evidence="4" type="ORF">BOA8489_03775</name>
</gene>
<dbReference type="Gene3D" id="3.40.50.300">
    <property type="entry name" value="P-loop containing nucleotide triphosphate hydrolases"/>
    <property type="match status" value="1"/>
</dbReference>
<dbReference type="InterPro" id="IPR027417">
    <property type="entry name" value="P-loop_NTPase"/>
</dbReference>
<reference evidence="4 5" key="1">
    <citation type="submission" date="2017-05" db="EMBL/GenBank/DDBJ databases">
        <authorList>
            <person name="Song R."/>
            <person name="Chenine A.L."/>
            <person name="Ruprecht R.M."/>
        </authorList>
    </citation>
    <scope>NUCLEOTIDE SEQUENCE [LARGE SCALE GENOMIC DNA]</scope>
    <source>
        <strain evidence="4 5">CECT 8489</strain>
    </source>
</reference>
<comment type="similarity">
    <text evidence="1">Belongs to the sulfotransferase 1 family.</text>
</comment>
<dbReference type="SUPFAM" id="SSF52540">
    <property type="entry name" value="P-loop containing nucleoside triphosphate hydrolases"/>
    <property type="match status" value="1"/>
</dbReference>
<sequence>MTVRTPSQKSVVYRSRLTDNRIWTDFSLRDGDVIVATPPKCGTTWTQALVLSLLFEKPGMDQNMDDLSVWLDPGFRDQLAIAQMFEAQSHRRCIKTHTPFDGLPYDPKCTYLAVYRHPIDAHFSMRRHVSNLKVDLIQDRFPDDPAASFAFFLGATTQSEMADGITLEAIVHHFTCFKRYIELPNVHIFHYADMRRDLIGHTKNLASVLDLELNEKQLEAIARSAQFENMQANARAKVKQSAQSSATFNDPAAFFDSASSRKWEGKLTDEDLAAFHKRLAQLLPKDDAHWLQSGGELPT</sequence>
<evidence type="ECO:0000259" key="3">
    <source>
        <dbReference type="Pfam" id="PF00685"/>
    </source>
</evidence>
<dbReference type="AlphaFoldDB" id="A0A238J5K6"/>
<feature type="domain" description="Sulfotransferase" evidence="3">
    <location>
        <begin position="30"/>
        <end position="282"/>
    </location>
</feature>
<dbReference type="GO" id="GO:0008146">
    <property type="term" value="F:sulfotransferase activity"/>
    <property type="evidence" value="ECO:0007669"/>
    <property type="project" value="InterPro"/>
</dbReference>
<keyword evidence="5" id="KW-1185">Reference proteome</keyword>
<evidence type="ECO:0000256" key="1">
    <source>
        <dbReference type="ARBA" id="ARBA00005771"/>
    </source>
</evidence>
<organism evidence="4 5">
    <name type="scientific">Boseongicola aestuarii</name>
    <dbReference type="NCBI Taxonomy" id="1470561"/>
    <lineage>
        <taxon>Bacteria</taxon>
        <taxon>Pseudomonadati</taxon>
        <taxon>Pseudomonadota</taxon>
        <taxon>Alphaproteobacteria</taxon>
        <taxon>Rhodobacterales</taxon>
        <taxon>Paracoccaceae</taxon>
        <taxon>Boseongicola</taxon>
    </lineage>
</organism>